<proteinExistence type="predicted"/>
<protein>
    <recommendedName>
        <fullName evidence="2">Rad60/SUMO-like domain-containing protein</fullName>
    </recommendedName>
</protein>
<dbReference type="InterPro" id="IPR029071">
    <property type="entry name" value="Ubiquitin-like_domsf"/>
</dbReference>
<accession>A0A077WPK4</accession>
<evidence type="ECO:0000313" key="3">
    <source>
        <dbReference type="EMBL" id="CDS09491.1"/>
    </source>
</evidence>
<evidence type="ECO:0000259" key="2">
    <source>
        <dbReference type="Pfam" id="PF11976"/>
    </source>
</evidence>
<feature type="compositionally biased region" description="Low complexity" evidence="1">
    <location>
        <begin position="76"/>
        <end position="107"/>
    </location>
</feature>
<name>A0A077WPK4_9FUNG</name>
<dbReference type="PANTHER" id="PTHR10562">
    <property type="entry name" value="SMALL UBIQUITIN-RELATED MODIFIER"/>
    <property type="match status" value="1"/>
</dbReference>
<sequence>MSGFDIASFRDRLPRSRKNNKTFDLQDDASSESDSSDSDYNNSKRKKSRRVLDFTASEWSDDSDNEKDALKETFESETSGTATATATAAAAAAAASLDTSSSPSVATEQASQQHVTLLDNDSDDNKQDDTFILLSDDDNEEDIKELQHINGSTSPKRPQPSPSEQQQRPKRPKISVPSFQEIEDLDPDLASILPGTAPSPSSTSQSPSRATSHSPAPAQKVLIKVCYTTPRIPDDERLQVLIDKLKKPLSIYVMENDPFDKLLTRYAQHKKLRKDDLQLVYKDVPVVLRATPASLNMITGGQSKNLMQVYVKSDYEKLIQEEMQKKEELEKMFDKPITDDELFAGNNTSIEESTQGTDTEDRLFLKLRGKDDDDVVCRVKKTTTMANLAKHYCAIKKLDNSVASKIELSFEGETLSPNDCVEDTELENEDIVTVTIK</sequence>
<feature type="region of interest" description="Disordered" evidence="1">
    <location>
        <begin position="189"/>
        <end position="216"/>
    </location>
</feature>
<gene>
    <name evidence="3" type="ORF">LRAMOSA10851</name>
</gene>
<feature type="domain" description="Rad60/SUMO-like" evidence="2">
    <location>
        <begin position="365"/>
        <end position="436"/>
    </location>
</feature>
<dbReference type="OrthoDB" id="3365399at2759"/>
<dbReference type="Pfam" id="PF11976">
    <property type="entry name" value="Rad60-SLD"/>
    <property type="match status" value="1"/>
</dbReference>
<dbReference type="CDD" id="cd01763">
    <property type="entry name" value="Ubl_SUMO_like"/>
    <property type="match status" value="1"/>
</dbReference>
<dbReference type="EMBL" id="LK023332">
    <property type="protein sequence ID" value="CDS09491.1"/>
    <property type="molecule type" value="Genomic_DNA"/>
</dbReference>
<reference evidence="3" key="1">
    <citation type="journal article" date="2014" name="Genome Announc.">
        <title>De novo whole-genome sequence and genome annotation of Lichtheimia ramosa.</title>
        <authorList>
            <person name="Linde J."/>
            <person name="Schwartze V."/>
            <person name="Binder U."/>
            <person name="Lass-Florl C."/>
            <person name="Voigt K."/>
            <person name="Horn F."/>
        </authorList>
    </citation>
    <scope>NUCLEOTIDE SEQUENCE</scope>
    <source>
        <strain evidence="3">JMRC FSU:6197</strain>
    </source>
</reference>
<dbReference type="Gene3D" id="3.10.20.90">
    <property type="entry name" value="Phosphatidylinositol 3-kinase Catalytic Subunit, Chain A, domain 1"/>
    <property type="match status" value="2"/>
</dbReference>
<dbReference type="AlphaFoldDB" id="A0A077WPK4"/>
<feature type="compositionally biased region" description="Acidic residues" evidence="1">
    <location>
        <begin position="25"/>
        <end position="37"/>
    </location>
</feature>
<evidence type="ECO:0000256" key="1">
    <source>
        <dbReference type="SAM" id="MobiDB-lite"/>
    </source>
</evidence>
<organism evidence="3">
    <name type="scientific">Lichtheimia ramosa</name>
    <dbReference type="NCBI Taxonomy" id="688394"/>
    <lineage>
        <taxon>Eukaryota</taxon>
        <taxon>Fungi</taxon>
        <taxon>Fungi incertae sedis</taxon>
        <taxon>Mucoromycota</taxon>
        <taxon>Mucoromycotina</taxon>
        <taxon>Mucoromycetes</taxon>
        <taxon>Mucorales</taxon>
        <taxon>Lichtheimiaceae</taxon>
        <taxon>Lichtheimia</taxon>
    </lineage>
</organism>
<dbReference type="SUPFAM" id="SSF54236">
    <property type="entry name" value="Ubiquitin-like"/>
    <property type="match status" value="1"/>
</dbReference>
<dbReference type="InterPro" id="IPR022617">
    <property type="entry name" value="Rad60/SUMO-like_dom"/>
</dbReference>
<dbReference type="CDD" id="cd17080">
    <property type="entry name" value="Ubl_SLD2_Esc2_like"/>
    <property type="match status" value="1"/>
</dbReference>
<feature type="compositionally biased region" description="Low complexity" evidence="1">
    <location>
        <begin position="194"/>
        <end position="215"/>
    </location>
</feature>
<feature type="region of interest" description="Disordered" evidence="1">
    <location>
        <begin position="1"/>
        <end position="173"/>
    </location>
</feature>